<feature type="non-terminal residue" evidence="2">
    <location>
        <position position="1"/>
    </location>
</feature>
<dbReference type="AlphaFoldDB" id="A0A6G1DS66"/>
<dbReference type="Proteomes" id="UP000479710">
    <property type="component" value="Unassembled WGS sequence"/>
</dbReference>
<proteinExistence type="predicted"/>
<dbReference type="EMBL" id="SPHZ02000006">
    <property type="protein sequence ID" value="KAF0915360.1"/>
    <property type="molecule type" value="Genomic_DNA"/>
</dbReference>
<reference evidence="2 3" key="1">
    <citation type="submission" date="2019-11" db="EMBL/GenBank/DDBJ databases">
        <title>Whole genome sequence of Oryza granulata.</title>
        <authorList>
            <person name="Li W."/>
        </authorList>
    </citation>
    <scope>NUCLEOTIDE SEQUENCE [LARGE SCALE GENOMIC DNA]</scope>
    <source>
        <strain evidence="3">cv. Menghai</strain>
        <tissue evidence="2">Leaf</tissue>
    </source>
</reference>
<evidence type="ECO:0000313" key="2">
    <source>
        <dbReference type="EMBL" id="KAF0915360.1"/>
    </source>
</evidence>
<organism evidence="2 3">
    <name type="scientific">Oryza meyeriana var. granulata</name>
    <dbReference type="NCBI Taxonomy" id="110450"/>
    <lineage>
        <taxon>Eukaryota</taxon>
        <taxon>Viridiplantae</taxon>
        <taxon>Streptophyta</taxon>
        <taxon>Embryophyta</taxon>
        <taxon>Tracheophyta</taxon>
        <taxon>Spermatophyta</taxon>
        <taxon>Magnoliopsida</taxon>
        <taxon>Liliopsida</taxon>
        <taxon>Poales</taxon>
        <taxon>Poaceae</taxon>
        <taxon>BOP clade</taxon>
        <taxon>Oryzoideae</taxon>
        <taxon>Oryzeae</taxon>
        <taxon>Oryzinae</taxon>
        <taxon>Oryza</taxon>
        <taxon>Oryza meyeriana</taxon>
    </lineage>
</organism>
<sequence>SLSLSSSSSLSLHRTTTPCTAPRQAASPSPPRTAAPLKRKLLDISAVPAPESAPGSGGGDSGVQVVVRVRAPSRAEEEDERVGKDVCMRKTGPGSVEIRGRSSPSIWSLMSPPRR</sequence>
<keyword evidence="3" id="KW-1185">Reference proteome</keyword>
<feature type="region of interest" description="Disordered" evidence="1">
    <location>
        <begin position="1"/>
        <end position="115"/>
    </location>
</feature>
<feature type="compositionally biased region" description="Low complexity" evidence="1">
    <location>
        <begin position="1"/>
        <end position="12"/>
    </location>
</feature>
<name>A0A6G1DS66_9ORYZ</name>
<comment type="caution">
    <text evidence="2">The sequence shown here is derived from an EMBL/GenBank/DDBJ whole genome shotgun (WGS) entry which is preliminary data.</text>
</comment>
<evidence type="ECO:0000256" key="1">
    <source>
        <dbReference type="SAM" id="MobiDB-lite"/>
    </source>
</evidence>
<accession>A0A6G1DS66</accession>
<feature type="compositionally biased region" description="Low complexity" evidence="1">
    <location>
        <begin position="45"/>
        <end position="54"/>
    </location>
</feature>
<protein>
    <recommendedName>
        <fullName evidence="4">Kinesin motor domain-containing protein</fullName>
    </recommendedName>
</protein>
<feature type="compositionally biased region" description="Low complexity" evidence="1">
    <location>
        <begin position="62"/>
        <end position="72"/>
    </location>
</feature>
<gene>
    <name evidence="2" type="ORF">E2562_035851</name>
</gene>
<evidence type="ECO:0000313" key="3">
    <source>
        <dbReference type="Proteomes" id="UP000479710"/>
    </source>
</evidence>
<evidence type="ECO:0008006" key="4">
    <source>
        <dbReference type="Google" id="ProtNLM"/>
    </source>
</evidence>